<comment type="caution">
    <text evidence="2">The sequence shown here is derived from an EMBL/GenBank/DDBJ whole genome shotgun (WGS) entry which is preliminary data.</text>
</comment>
<dbReference type="Proteomes" id="UP000324222">
    <property type="component" value="Unassembled WGS sequence"/>
</dbReference>
<evidence type="ECO:0000256" key="1">
    <source>
        <dbReference type="SAM" id="Phobius"/>
    </source>
</evidence>
<sequence length="111" mass="12288">MNVDNIQVFSLVVSCLRPLSAHLGLHGLKFFSGARLVSEAKARSQGVYFGLPRGARQDDSDVRRLHTTLSTSLPSPRPTPPLTRSPLFLSQFLLFLCCLFSSVLLHCLTYV</sequence>
<feature type="transmembrane region" description="Helical" evidence="1">
    <location>
        <begin position="88"/>
        <end position="108"/>
    </location>
</feature>
<accession>A0A5B7CLH9</accession>
<keyword evidence="3" id="KW-1185">Reference proteome</keyword>
<protein>
    <submittedName>
        <fullName evidence="2">Uncharacterized protein</fullName>
    </submittedName>
</protein>
<reference evidence="2 3" key="1">
    <citation type="submission" date="2019-05" db="EMBL/GenBank/DDBJ databases">
        <title>Another draft genome of Portunus trituberculatus and its Hox gene families provides insights of decapod evolution.</title>
        <authorList>
            <person name="Jeong J.-H."/>
            <person name="Song I."/>
            <person name="Kim S."/>
            <person name="Choi T."/>
            <person name="Kim D."/>
            <person name="Ryu S."/>
            <person name="Kim W."/>
        </authorList>
    </citation>
    <scope>NUCLEOTIDE SEQUENCE [LARGE SCALE GENOMIC DNA]</scope>
    <source>
        <tissue evidence="2">Muscle</tissue>
    </source>
</reference>
<organism evidence="2 3">
    <name type="scientific">Portunus trituberculatus</name>
    <name type="common">Swimming crab</name>
    <name type="synonym">Neptunus trituberculatus</name>
    <dbReference type="NCBI Taxonomy" id="210409"/>
    <lineage>
        <taxon>Eukaryota</taxon>
        <taxon>Metazoa</taxon>
        <taxon>Ecdysozoa</taxon>
        <taxon>Arthropoda</taxon>
        <taxon>Crustacea</taxon>
        <taxon>Multicrustacea</taxon>
        <taxon>Malacostraca</taxon>
        <taxon>Eumalacostraca</taxon>
        <taxon>Eucarida</taxon>
        <taxon>Decapoda</taxon>
        <taxon>Pleocyemata</taxon>
        <taxon>Brachyura</taxon>
        <taxon>Eubrachyura</taxon>
        <taxon>Portunoidea</taxon>
        <taxon>Portunidae</taxon>
        <taxon>Portuninae</taxon>
        <taxon>Portunus</taxon>
    </lineage>
</organism>
<dbReference type="EMBL" id="VSRR010000031">
    <property type="protein sequence ID" value="MPC08453.1"/>
    <property type="molecule type" value="Genomic_DNA"/>
</dbReference>
<evidence type="ECO:0000313" key="3">
    <source>
        <dbReference type="Proteomes" id="UP000324222"/>
    </source>
</evidence>
<name>A0A5B7CLH9_PORTR</name>
<proteinExistence type="predicted"/>
<dbReference type="AlphaFoldDB" id="A0A5B7CLH9"/>
<evidence type="ECO:0000313" key="2">
    <source>
        <dbReference type="EMBL" id="MPC08453.1"/>
    </source>
</evidence>
<keyword evidence="1" id="KW-1133">Transmembrane helix</keyword>
<gene>
    <name evidence="2" type="ORF">E2C01_001040</name>
</gene>
<keyword evidence="1" id="KW-0472">Membrane</keyword>
<keyword evidence="1" id="KW-0812">Transmembrane</keyword>